<dbReference type="AlphaFoldDB" id="A0A5A9XQC2"/>
<protein>
    <recommendedName>
        <fullName evidence="9">TraT complement resistance protein</fullName>
    </recommendedName>
</protein>
<keyword evidence="2" id="KW-0732">Signal</keyword>
<evidence type="ECO:0000313" key="8">
    <source>
        <dbReference type="Proteomes" id="UP000324298"/>
    </source>
</evidence>
<gene>
    <name evidence="7" type="ORF">ET418_04545</name>
</gene>
<dbReference type="GO" id="GO:0009279">
    <property type="term" value="C:cell outer membrane"/>
    <property type="evidence" value="ECO:0007669"/>
    <property type="project" value="UniProtKB-SubCell"/>
</dbReference>
<keyword evidence="5" id="KW-0449">Lipoprotein</keyword>
<comment type="subcellular location">
    <subcellularLocation>
        <location evidence="1">Cell outer membrane</location>
        <topology evidence="1">Lipid-anchor</topology>
    </subcellularLocation>
</comment>
<keyword evidence="8" id="KW-1185">Reference proteome</keyword>
<evidence type="ECO:0000256" key="6">
    <source>
        <dbReference type="SAM" id="MobiDB-lite"/>
    </source>
</evidence>
<feature type="region of interest" description="Disordered" evidence="6">
    <location>
        <begin position="205"/>
        <end position="267"/>
    </location>
</feature>
<proteinExistence type="predicted"/>
<evidence type="ECO:0000256" key="1">
    <source>
        <dbReference type="ARBA" id="ARBA00004459"/>
    </source>
</evidence>
<evidence type="ECO:0000256" key="2">
    <source>
        <dbReference type="ARBA" id="ARBA00022729"/>
    </source>
</evidence>
<sequence length="298" mass="31668">MMIFRTKIESHTKIALQPTALTPQKHEGDLMYRLNVTRKGIVLAAVIMTFLTGCAHKNLDVNTQTNGTIFLNADVLSQGKPIYLLVRDQTSAKSGGQSLESLVVQKLQAKGYQVTKNAKAAAYRMQANFLYMDRARDTMTSEGALAGGFGGAVVGGAATGSATGAAVGSSISSFAGSIAGSMMGIDTWYGIVDIQIEEPLPHAVKKKTRSVTGQGSVSGGGQAQAKSRRDGNSSKSEWNGSATSQGTGEVSTMEYEESATHKKMQMRVVSEAKQTDIDVRAAEKEIKDQLSNAIANFF</sequence>
<evidence type="ECO:0000256" key="5">
    <source>
        <dbReference type="ARBA" id="ARBA00023288"/>
    </source>
</evidence>
<evidence type="ECO:0000256" key="3">
    <source>
        <dbReference type="ARBA" id="ARBA00023136"/>
    </source>
</evidence>
<feature type="compositionally biased region" description="Polar residues" evidence="6">
    <location>
        <begin position="233"/>
        <end position="250"/>
    </location>
</feature>
<dbReference type="Pfam" id="PF05818">
    <property type="entry name" value="TraT"/>
    <property type="match status" value="1"/>
</dbReference>
<organism evidence="7 8">
    <name type="scientific">Oryzomonas rubra</name>
    <dbReference type="NCBI Taxonomy" id="2509454"/>
    <lineage>
        <taxon>Bacteria</taxon>
        <taxon>Pseudomonadati</taxon>
        <taxon>Thermodesulfobacteriota</taxon>
        <taxon>Desulfuromonadia</taxon>
        <taxon>Geobacterales</taxon>
        <taxon>Geobacteraceae</taxon>
        <taxon>Oryzomonas</taxon>
    </lineage>
</organism>
<dbReference type="OrthoDB" id="9791439at2"/>
<comment type="caution">
    <text evidence="7">The sequence shown here is derived from an EMBL/GenBank/DDBJ whole genome shotgun (WGS) entry which is preliminary data.</text>
</comment>
<reference evidence="7 8" key="1">
    <citation type="submission" date="2019-04" db="EMBL/GenBank/DDBJ databases">
        <title>Geobacter ruber sp. nov., ferric-reducing bacteria isolated from paddy soil.</title>
        <authorList>
            <person name="Xu Z."/>
            <person name="Masuda Y."/>
            <person name="Itoh H."/>
            <person name="Senoo K."/>
        </authorList>
    </citation>
    <scope>NUCLEOTIDE SEQUENCE [LARGE SCALE GENOMIC DNA]</scope>
    <source>
        <strain evidence="7 8">Red88</strain>
    </source>
</reference>
<keyword evidence="3" id="KW-0472">Membrane</keyword>
<dbReference type="InterPro" id="IPR008874">
    <property type="entry name" value="TraT_complement-R"/>
</dbReference>
<evidence type="ECO:0000313" key="7">
    <source>
        <dbReference type="EMBL" id="KAA0894229.1"/>
    </source>
</evidence>
<name>A0A5A9XQC2_9BACT</name>
<dbReference type="Proteomes" id="UP000324298">
    <property type="component" value="Unassembled WGS sequence"/>
</dbReference>
<accession>A0A5A9XQC2</accession>
<evidence type="ECO:0008006" key="9">
    <source>
        <dbReference type="Google" id="ProtNLM"/>
    </source>
</evidence>
<keyword evidence="4" id="KW-0564">Palmitate</keyword>
<dbReference type="EMBL" id="SRSD01000002">
    <property type="protein sequence ID" value="KAA0894229.1"/>
    <property type="molecule type" value="Genomic_DNA"/>
</dbReference>
<evidence type="ECO:0000256" key="4">
    <source>
        <dbReference type="ARBA" id="ARBA00023139"/>
    </source>
</evidence>